<proteinExistence type="inferred from homology"/>
<dbReference type="EMBL" id="NPIA01000003">
    <property type="protein sequence ID" value="OZM57379.1"/>
    <property type="molecule type" value="Genomic_DNA"/>
</dbReference>
<sequence length="336" mass="37194">MLRSINSYFINITGIIAVGLIIYILFFGQLLQDTWSLTIPKSFLQLNTIFISILIEAIPFILIGVIIAGFIQIFITEEHIKRWIPKNKYLAIVMSCVVGALFPACECGIVPIVRRLVSKGVPLYAAVGFLLTGPLINPIVILSTYMAFGNDIKIASLRMGIGFFAALVIAFSISFLFKSNQLKTALAQQASTIEITKQDNSLMKKIHNMIKHSIDEFFDMSKYLIIGAFIAAALQTFVTMKSLFIFGEGLISTTIIMMGLAYFLSLCSEADAFIGASFRNLVPKPAILSFLIYGPMIDLKNTIMLLSAFKARFVLALFIVISVVVFIFSLLSSNLF</sequence>
<dbReference type="RefSeq" id="WP_094923992.1">
    <property type="nucleotide sequence ID" value="NZ_NPIA01000003.1"/>
</dbReference>
<feature type="transmembrane region" description="Helical" evidence="7">
    <location>
        <begin position="49"/>
        <end position="77"/>
    </location>
</feature>
<dbReference type="InterPro" id="IPR052923">
    <property type="entry name" value="UPF0718"/>
</dbReference>
<evidence type="ECO:0000256" key="4">
    <source>
        <dbReference type="ARBA" id="ARBA00022692"/>
    </source>
</evidence>
<gene>
    <name evidence="8" type="ORF">CIB95_07920</name>
</gene>
<feature type="transmembrane region" description="Helical" evidence="7">
    <location>
        <begin position="220"/>
        <end position="238"/>
    </location>
</feature>
<dbReference type="PANTHER" id="PTHR34184:SF4">
    <property type="entry name" value="UPF0718 PROTEIN YCGR"/>
    <property type="match status" value="1"/>
</dbReference>
<dbReference type="PANTHER" id="PTHR34184">
    <property type="entry name" value="UPF0718 PROTEIN YCGR"/>
    <property type="match status" value="1"/>
</dbReference>
<evidence type="ECO:0000313" key="9">
    <source>
        <dbReference type="Proteomes" id="UP000217083"/>
    </source>
</evidence>
<evidence type="ECO:0008006" key="10">
    <source>
        <dbReference type="Google" id="ProtNLM"/>
    </source>
</evidence>
<evidence type="ECO:0000256" key="5">
    <source>
        <dbReference type="ARBA" id="ARBA00022989"/>
    </source>
</evidence>
<keyword evidence="5 7" id="KW-1133">Transmembrane helix</keyword>
<dbReference type="Proteomes" id="UP000217083">
    <property type="component" value="Unassembled WGS sequence"/>
</dbReference>
<comment type="similarity">
    <text evidence="2">Belongs to the UPF0718 family.</text>
</comment>
<dbReference type="AlphaFoldDB" id="A0A263BUH9"/>
<feature type="transmembrane region" description="Helical" evidence="7">
    <location>
        <begin position="160"/>
        <end position="177"/>
    </location>
</feature>
<feature type="transmembrane region" description="Helical" evidence="7">
    <location>
        <begin position="313"/>
        <end position="331"/>
    </location>
</feature>
<dbReference type="GO" id="GO:0005886">
    <property type="term" value="C:plasma membrane"/>
    <property type="evidence" value="ECO:0007669"/>
    <property type="project" value="UniProtKB-SubCell"/>
</dbReference>
<evidence type="ECO:0000256" key="1">
    <source>
        <dbReference type="ARBA" id="ARBA00004651"/>
    </source>
</evidence>
<evidence type="ECO:0000313" key="8">
    <source>
        <dbReference type="EMBL" id="OZM57379.1"/>
    </source>
</evidence>
<accession>A0A263BUH9</accession>
<feature type="transmembrane region" description="Helical" evidence="7">
    <location>
        <begin position="124"/>
        <end position="148"/>
    </location>
</feature>
<evidence type="ECO:0000256" key="7">
    <source>
        <dbReference type="SAM" id="Phobius"/>
    </source>
</evidence>
<comment type="caution">
    <text evidence="8">The sequence shown here is derived from an EMBL/GenBank/DDBJ whole genome shotgun (WGS) entry which is preliminary data.</text>
</comment>
<feature type="transmembrane region" description="Helical" evidence="7">
    <location>
        <begin position="245"/>
        <end position="266"/>
    </location>
</feature>
<reference evidence="8 9" key="2">
    <citation type="submission" date="2017-09" db="EMBL/GenBank/DDBJ databases">
        <title>Bacillus patelloidae sp. nov., isolated from the intestinal tract of a marine limpet.</title>
        <authorList>
            <person name="Liu R."/>
            <person name="Dong C."/>
            <person name="Shao Z."/>
        </authorList>
    </citation>
    <scope>NUCLEOTIDE SEQUENCE [LARGE SCALE GENOMIC DNA]</scope>
    <source>
        <strain evidence="8 9">SA5d-4</strain>
    </source>
</reference>
<comment type="subcellular location">
    <subcellularLocation>
        <location evidence="1">Cell membrane</location>
        <topology evidence="1">Multi-pass membrane protein</topology>
    </subcellularLocation>
</comment>
<feature type="transmembrane region" description="Helical" evidence="7">
    <location>
        <begin position="89"/>
        <end position="112"/>
    </location>
</feature>
<name>A0A263BUH9_9BACI</name>
<protein>
    <recommendedName>
        <fullName evidence="10">Permease</fullName>
    </recommendedName>
</protein>
<feature type="transmembrane region" description="Helical" evidence="7">
    <location>
        <begin position="286"/>
        <end position="306"/>
    </location>
</feature>
<feature type="transmembrane region" description="Helical" evidence="7">
    <location>
        <begin position="7"/>
        <end position="29"/>
    </location>
</feature>
<keyword evidence="3" id="KW-1003">Cell membrane</keyword>
<evidence type="ECO:0000256" key="2">
    <source>
        <dbReference type="ARBA" id="ARBA00006386"/>
    </source>
</evidence>
<keyword evidence="9" id="KW-1185">Reference proteome</keyword>
<organism evidence="8 9">
    <name type="scientific">Lottiidibacillus patelloidae</name>
    <dbReference type="NCBI Taxonomy" id="2670334"/>
    <lineage>
        <taxon>Bacteria</taxon>
        <taxon>Bacillati</taxon>
        <taxon>Bacillota</taxon>
        <taxon>Bacilli</taxon>
        <taxon>Bacillales</taxon>
        <taxon>Bacillaceae</taxon>
        <taxon>Lottiidibacillus</taxon>
    </lineage>
</organism>
<dbReference type="Pfam" id="PF03773">
    <property type="entry name" value="ArsP_1"/>
    <property type="match status" value="1"/>
</dbReference>
<dbReference type="InterPro" id="IPR005524">
    <property type="entry name" value="DUF318"/>
</dbReference>
<evidence type="ECO:0000256" key="6">
    <source>
        <dbReference type="ARBA" id="ARBA00023136"/>
    </source>
</evidence>
<evidence type="ECO:0000256" key="3">
    <source>
        <dbReference type="ARBA" id="ARBA00022475"/>
    </source>
</evidence>
<keyword evidence="4 7" id="KW-0812">Transmembrane</keyword>
<keyword evidence="6 7" id="KW-0472">Membrane</keyword>
<reference evidence="9" key="1">
    <citation type="submission" date="2017-08" db="EMBL/GenBank/DDBJ databases">
        <authorList>
            <person name="Huang Z."/>
        </authorList>
    </citation>
    <scope>NUCLEOTIDE SEQUENCE [LARGE SCALE GENOMIC DNA]</scope>
    <source>
        <strain evidence="9">SA5d-4</strain>
    </source>
</reference>